<name>A0AAD1IPG8_9MYCO</name>
<evidence type="ECO:0000313" key="3">
    <source>
        <dbReference type="Proteomes" id="UP000466607"/>
    </source>
</evidence>
<organism evidence="2 3">
    <name type="scientific">Mycolicibacterium litorale</name>
    <dbReference type="NCBI Taxonomy" id="758802"/>
    <lineage>
        <taxon>Bacteria</taxon>
        <taxon>Bacillati</taxon>
        <taxon>Actinomycetota</taxon>
        <taxon>Actinomycetes</taxon>
        <taxon>Mycobacteriales</taxon>
        <taxon>Mycobacteriaceae</taxon>
        <taxon>Mycolicibacterium</taxon>
    </lineage>
</organism>
<evidence type="ECO:0000313" key="2">
    <source>
        <dbReference type="EMBL" id="BBY18844.1"/>
    </source>
</evidence>
<dbReference type="RefSeq" id="WP_134061027.1">
    <property type="nucleotide sequence ID" value="NZ_AP022586.1"/>
</dbReference>
<keyword evidence="3" id="KW-1185">Reference proteome</keyword>
<reference evidence="2 3" key="1">
    <citation type="journal article" date="2019" name="Emerg. Microbes Infect.">
        <title>Comprehensive subspecies identification of 175 nontuberculous mycobacteria species based on 7547 genomic profiles.</title>
        <authorList>
            <person name="Matsumoto Y."/>
            <person name="Kinjo T."/>
            <person name="Motooka D."/>
            <person name="Nabeya D."/>
            <person name="Jung N."/>
            <person name="Uechi K."/>
            <person name="Horii T."/>
            <person name="Iida T."/>
            <person name="Fujita J."/>
            <person name="Nakamura S."/>
        </authorList>
    </citation>
    <scope>NUCLEOTIDE SEQUENCE [LARGE SCALE GENOMIC DNA]</scope>
    <source>
        <strain evidence="2 3">JCM 17423</strain>
    </source>
</reference>
<dbReference type="Proteomes" id="UP000466607">
    <property type="component" value="Chromosome"/>
</dbReference>
<feature type="compositionally biased region" description="Basic and acidic residues" evidence="1">
    <location>
        <begin position="167"/>
        <end position="197"/>
    </location>
</feature>
<dbReference type="EMBL" id="AP022586">
    <property type="protein sequence ID" value="BBY18844.1"/>
    <property type="molecule type" value="Genomic_DNA"/>
</dbReference>
<proteinExistence type="predicted"/>
<feature type="region of interest" description="Disordered" evidence="1">
    <location>
        <begin position="155"/>
        <end position="227"/>
    </location>
</feature>
<sequence length="283" mass="31001">MGGMADDPLDQLYAVAPEEFTALRTRLASEAKKRGDTAEAKRISAARKPTVSAAVVNRLVHHEPDVRERLAELGEELRAAHTSMDGERIRELSSRQRKLIEQLTKAALETSEVAAPTAALRDDVTGTLQAAIADPEVTARLGRLAKPEQWSGFGGFGDDEIVFAEPAPKKTPEKKSEKKPPEKKPPEKKPSDAEDRERRRKREQARAVLAAAERAKTEADDTMADRQSDLATARLRHDDARERLAKAEKALAEAEDAYQDAKRASREAGEVVKAAKTALRDGG</sequence>
<accession>A0AAD1IPG8</accession>
<feature type="compositionally biased region" description="Basic and acidic residues" evidence="1">
    <location>
        <begin position="213"/>
        <end position="227"/>
    </location>
</feature>
<protein>
    <submittedName>
        <fullName evidence="2">Uncharacterized protein</fullName>
    </submittedName>
</protein>
<gene>
    <name evidence="2" type="ORF">MLIT_44360</name>
</gene>
<dbReference type="AlphaFoldDB" id="A0AAD1IPG8"/>
<evidence type="ECO:0000256" key="1">
    <source>
        <dbReference type="SAM" id="MobiDB-lite"/>
    </source>
</evidence>